<protein>
    <submittedName>
        <fullName evidence="1">Uncharacterized protein</fullName>
    </submittedName>
</protein>
<dbReference type="EMBL" id="BART01011555">
    <property type="protein sequence ID" value="GAG86593.1"/>
    <property type="molecule type" value="Genomic_DNA"/>
</dbReference>
<name>X1BR03_9ZZZZ</name>
<sequence>VSVVLGIKAKKKPKRLTGLELRPIISKRKGIKRKKANYLQNVNKILG</sequence>
<organism evidence="1">
    <name type="scientific">marine sediment metagenome</name>
    <dbReference type="NCBI Taxonomy" id="412755"/>
    <lineage>
        <taxon>unclassified sequences</taxon>
        <taxon>metagenomes</taxon>
        <taxon>ecological metagenomes</taxon>
    </lineage>
</organism>
<comment type="caution">
    <text evidence="1">The sequence shown here is derived from an EMBL/GenBank/DDBJ whole genome shotgun (WGS) entry which is preliminary data.</text>
</comment>
<reference evidence="1" key="1">
    <citation type="journal article" date="2014" name="Front. Microbiol.">
        <title>High frequency of phylogenetically diverse reductive dehalogenase-homologous genes in deep subseafloor sedimentary metagenomes.</title>
        <authorList>
            <person name="Kawai M."/>
            <person name="Futagami T."/>
            <person name="Toyoda A."/>
            <person name="Takaki Y."/>
            <person name="Nishi S."/>
            <person name="Hori S."/>
            <person name="Arai W."/>
            <person name="Tsubouchi T."/>
            <person name="Morono Y."/>
            <person name="Uchiyama I."/>
            <person name="Ito T."/>
            <person name="Fujiyama A."/>
            <person name="Inagaki F."/>
            <person name="Takami H."/>
        </authorList>
    </citation>
    <scope>NUCLEOTIDE SEQUENCE</scope>
    <source>
        <strain evidence="1">Expedition CK06-06</strain>
    </source>
</reference>
<gene>
    <name evidence="1" type="ORF">S01H4_24564</name>
</gene>
<feature type="non-terminal residue" evidence="1">
    <location>
        <position position="1"/>
    </location>
</feature>
<proteinExistence type="predicted"/>
<accession>X1BR03</accession>
<evidence type="ECO:0000313" key="1">
    <source>
        <dbReference type="EMBL" id="GAG86593.1"/>
    </source>
</evidence>
<dbReference type="AlphaFoldDB" id="X1BR03"/>